<dbReference type="InterPro" id="IPR027417">
    <property type="entry name" value="P-loop_NTPase"/>
</dbReference>
<dbReference type="PANTHER" id="PTHR42788">
    <property type="entry name" value="TAURINE IMPORT ATP-BINDING PROTEIN-RELATED"/>
    <property type="match status" value="1"/>
</dbReference>
<keyword evidence="3" id="KW-0547">Nucleotide-binding</keyword>
<keyword evidence="5" id="KW-1278">Translocase</keyword>
<dbReference type="OrthoDB" id="8773773at2"/>
<evidence type="ECO:0000256" key="2">
    <source>
        <dbReference type="ARBA" id="ARBA00022475"/>
    </source>
</evidence>
<dbReference type="GO" id="GO:0005524">
    <property type="term" value="F:ATP binding"/>
    <property type="evidence" value="ECO:0007669"/>
    <property type="project" value="UniProtKB-KW"/>
</dbReference>
<reference evidence="9 10" key="1">
    <citation type="submission" date="2019-10" db="EMBL/GenBank/DDBJ databases">
        <title>Bifidobacterium from non-human primates.</title>
        <authorList>
            <person name="Modesto M."/>
        </authorList>
    </citation>
    <scope>NUCLEOTIDE SEQUENCE [LARGE SCALE GENOMIC DNA]</scope>
    <source>
        <strain evidence="9 10">TREC</strain>
    </source>
</reference>
<keyword evidence="10" id="KW-1185">Reference proteome</keyword>
<evidence type="ECO:0000313" key="9">
    <source>
        <dbReference type="EMBL" id="NEG78370.1"/>
    </source>
</evidence>
<proteinExistence type="predicted"/>
<dbReference type="PANTHER" id="PTHR42788:SF17">
    <property type="entry name" value="ALIPHATIC SULFONATES IMPORT ATP-BINDING PROTEIN SSUB"/>
    <property type="match status" value="1"/>
</dbReference>
<dbReference type="RefSeq" id="WP_152350076.1">
    <property type="nucleotide sequence ID" value="NZ_WBSN01000005.1"/>
</dbReference>
<dbReference type="InterPro" id="IPR003593">
    <property type="entry name" value="AAA+_ATPase"/>
</dbReference>
<keyword evidence="6" id="KW-0472">Membrane</keyword>
<evidence type="ECO:0000313" key="10">
    <source>
        <dbReference type="Proteomes" id="UP000469763"/>
    </source>
</evidence>
<dbReference type="PROSITE" id="PS50893">
    <property type="entry name" value="ABC_TRANSPORTER_2"/>
    <property type="match status" value="1"/>
</dbReference>
<keyword evidence="2" id="KW-1003">Cell membrane</keyword>
<dbReference type="EMBL" id="WHZY01000006">
    <property type="protein sequence ID" value="NEG78370.1"/>
    <property type="molecule type" value="Genomic_DNA"/>
</dbReference>
<dbReference type="Proteomes" id="UP000469763">
    <property type="component" value="Unassembled WGS sequence"/>
</dbReference>
<protein>
    <submittedName>
        <fullName evidence="9">ATP-binding cassette domain-containing protein</fullName>
    </submittedName>
</protein>
<keyword evidence="1" id="KW-0813">Transport</keyword>
<gene>
    <name evidence="9" type="ORF">GFD22_05190</name>
</gene>
<evidence type="ECO:0000256" key="4">
    <source>
        <dbReference type="ARBA" id="ARBA00022840"/>
    </source>
</evidence>
<dbReference type="InterPro" id="IPR003439">
    <property type="entry name" value="ABC_transporter-like_ATP-bd"/>
</dbReference>
<dbReference type="InterPro" id="IPR050166">
    <property type="entry name" value="ABC_transporter_ATP-bind"/>
</dbReference>
<evidence type="ECO:0000256" key="5">
    <source>
        <dbReference type="ARBA" id="ARBA00022967"/>
    </source>
</evidence>
<name>A0A7K3TID1_9BIFI</name>
<evidence type="ECO:0000256" key="1">
    <source>
        <dbReference type="ARBA" id="ARBA00022448"/>
    </source>
</evidence>
<evidence type="ECO:0000256" key="7">
    <source>
        <dbReference type="SAM" id="MobiDB-lite"/>
    </source>
</evidence>
<dbReference type="InterPro" id="IPR017871">
    <property type="entry name" value="ABC_transporter-like_CS"/>
</dbReference>
<evidence type="ECO:0000256" key="3">
    <source>
        <dbReference type="ARBA" id="ARBA00022741"/>
    </source>
</evidence>
<feature type="region of interest" description="Disordered" evidence="7">
    <location>
        <begin position="1"/>
        <end position="23"/>
    </location>
</feature>
<evidence type="ECO:0000259" key="8">
    <source>
        <dbReference type="PROSITE" id="PS50893"/>
    </source>
</evidence>
<dbReference type="Gene3D" id="3.40.50.300">
    <property type="entry name" value="P-loop containing nucleotide triphosphate hydrolases"/>
    <property type="match status" value="1"/>
</dbReference>
<sequence length="254" mass="27008">MTSAFPASNSADSAAGSSPAPASPAPVASFRDVSLAFDGTPVLRGVSFDVAPGEFVCLTGRSGSGKSTLLRLAAGLLAPGSGAVDVTEDTAFGFQDSRLVPWERLWRNVTLGMRGSRAELRAVAERALRAVQLDGRADDWPAELSGGQAQRVSLARALVREPRLLLLDEPFGALDALTRLDMQDLLAGLRASHGWSVLMVTHDVAEAVRLADRALVLADGRIGAELDIDRTRLDRHGRPADHAALEDRLRDALR</sequence>
<comment type="caution">
    <text evidence="9">The sequence shown here is derived from an EMBL/GenBank/DDBJ whole genome shotgun (WGS) entry which is preliminary data.</text>
</comment>
<dbReference type="AlphaFoldDB" id="A0A7K3TID1"/>
<dbReference type="Pfam" id="PF00005">
    <property type="entry name" value="ABC_tran"/>
    <property type="match status" value="1"/>
</dbReference>
<organism evidence="9 10">
    <name type="scientific">Bifidobacterium avesanii</name>
    <dbReference type="NCBI Taxonomy" id="1798157"/>
    <lineage>
        <taxon>Bacteria</taxon>
        <taxon>Bacillati</taxon>
        <taxon>Actinomycetota</taxon>
        <taxon>Actinomycetes</taxon>
        <taxon>Bifidobacteriales</taxon>
        <taxon>Bifidobacteriaceae</taxon>
        <taxon>Bifidobacterium</taxon>
    </lineage>
</organism>
<dbReference type="PROSITE" id="PS00211">
    <property type="entry name" value="ABC_TRANSPORTER_1"/>
    <property type="match status" value="1"/>
</dbReference>
<accession>A0A7K3TID1</accession>
<dbReference type="SMART" id="SM00382">
    <property type="entry name" value="AAA"/>
    <property type="match status" value="1"/>
</dbReference>
<evidence type="ECO:0000256" key="6">
    <source>
        <dbReference type="ARBA" id="ARBA00023136"/>
    </source>
</evidence>
<dbReference type="GO" id="GO:0016887">
    <property type="term" value="F:ATP hydrolysis activity"/>
    <property type="evidence" value="ECO:0007669"/>
    <property type="project" value="InterPro"/>
</dbReference>
<dbReference type="SUPFAM" id="SSF52540">
    <property type="entry name" value="P-loop containing nucleoside triphosphate hydrolases"/>
    <property type="match status" value="1"/>
</dbReference>
<keyword evidence="4 9" id="KW-0067">ATP-binding</keyword>
<feature type="domain" description="ABC transporter" evidence="8">
    <location>
        <begin position="28"/>
        <end position="244"/>
    </location>
</feature>